<keyword evidence="2" id="KW-0732">Signal</keyword>
<sequence>MLMCLWYGYNFALLACVFVAAAQNSENQLRLRLEEAEASLSTARGDNELSGGFRCGKSREESMDAACMRRRMRWLS</sequence>
<proteinExistence type="predicted"/>
<dbReference type="Proteomes" id="UP000288805">
    <property type="component" value="Unassembled WGS sequence"/>
</dbReference>
<evidence type="ECO:0000313" key="4">
    <source>
        <dbReference type="Proteomes" id="UP000288805"/>
    </source>
</evidence>
<evidence type="ECO:0000256" key="1">
    <source>
        <dbReference type="SAM" id="Coils"/>
    </source>
</evidence>
<reference evidence="3 4" key="1">
    <citation type="journal article" date="2018" name="PLoS Genet.">
        <title>Population sequencing reveals clonal diversity and ancestral inbreeding in the grapevine cultivar Chardonnay.</title>
        <authorList>
            <person name="Roach M.J."/>
            <person name="Johnson D.L."/>
            <person name="Bohlmann J."/>
            <person name="van Vuuren H.J."/>
            <person name="Jones S.J."/>
            <person name="Pretorius I.S."/>
            <person name="Schmidt S.A."/>
            <person name="Borneman A.R."/>
        </authorList>
    </citation>
    <scope>NUCLEOTIDE SEQUENCE [LARGE SCALE GENOMIC DNA]</scope>
    <source>
        <strain evidence="4">cv. Chardonnay</strain>
        <tissue evidence="3">Leaf</tissue>
    </source>
</reference>
<feature type="chain" id="PRO_5019437670" description="Secreted protein" evidence="2">
    <location>
        <begin position="23"/>
        <end position="76"/>
    </location>
</feature>
<organism evidence="3 4">
    <name type="scientific">Vitis vinifera</name>
    <name type="common">Grape</name>
    <dbReference type="NCBI Taxonomy" id="29760"/>
    <lineage>
        <taxon>Eukaryota</taxon>
        <taxon>Viridiplantae</taxon>
        <taxon>Streptophyta</taxon>
        <taxon>Embryophyta</taxon>
        <taxon>Tracheophyta</taxon>
        <taxon>Spermatophyta</taxon>
        <taxon>Magnoliopsida</taxon>
        <taxon>eudicotyledons</taxon>
        <taxon>Gunneridae</taxon>
        <taxon>Pentapetalae</taxon>
        <taxon>rosids</taxon>
        <taxon>Vitales</taxon>
        <taxon>Vitaceae</taxon>
        <taxon>Viteae</taxon>
        <taxon>Vitis</taxon>
    </lineage>
</organism>
<feature type="signal peptide" evidence="2">
    <location>
        <begin position="1"/>
        <end position="22"/>
    </location>
</feature>
<evidence type="ECO:0000256" key="2">
    <source>
        <dbReference type="SAM" id="SignalP"/>
    </source>
</evidence>
<dbReference type="EMBL" id="QGNW01002616">
    <property type="protein sequence ID" value="RVW14556.1"/>
    <property type="molecule type" value="Genomic_DNA"/>
</dbReference>
<protein>
    <recommendedName>
        <fullName evidence="5">Secreted protein</fullName>
    </recommendedName>
</protein>
<accession>A0A438BUB2</accession>
<gene>
    <name evidence="3" type="ORF">CK203_083888</name>
</gene>
<comment type="caution">
    <text evidence="3">The sequence shown here is derived from an EMBL/GenBank/DDBJ whole genome shotgun (WGS) entry which is preliminary data.</text>
</comment>
<dbReference type="AlphaFoldDB" id="A0A438BUB2"/>
<evidence type="ECO:0008006" key="5">
    <source>
        <dbReference type="Google" id="ProtNLM"/>
    </source>
</evidence>
<keyword evidence="1" id="KW-0175">Coiled coil</keyword>
<name>A0A438BUB2_VITVI</name>
<feature type="coiled-coil region" evidence="1">
    <location>
        <begin position="19"/>
        <end position="46"/>
    </location>
</feature>
<evidence type="ECO:0000313" key="3">
    <source>
        <dbReference type="EMBL" id="RVW14556.1"/>
    </source>
</evidence>